<name>A0A8J6PD35_9FLAO</name>
<dbReference type="Proteomes" id="UP000652681">
    <property type="component" value="Unassembled WGS sequence"/>
</dbReference>
<comment type="similarity">
    <text evidence="1 3">Belongs to the short-chain dehydrogenases/reductases (SDR) family.</text>
</comment>
<dbReference type="InterPro" id="IPR036291">
    <property type="entry name" value="NAD(P)-bd_dom_sf"/>
</dbReference>
<accession>A0A8J6PD35</accession>
<protein>
    <submittedName>
        <fullName evidence="4">SDR family NAD(P)-dependent oxidoreductase</fullName>
    </submittedName>
</protein>
<evidence type="ECO:0000313" key="5">
    <source>
        <dbReference type="Proteomes" id="UP000652681"/>
    </source>
</evidence>
<dbReference type="InterPro" id="IPR002347">
    <property type="entry name" value="SDR_fam"/>
</dbReference>
<keyword evidence="2" id="KW-0560">Oxidoreductase</keyword>
<dbReference type="RefSeq" id="WP_163492256.1">
    <property type="nucleotide sequence ID" value="NZ_JACVEL010000001.1"/>
</dbReference>
<dbReference type="InterPro" id="IPR020904">
    <property type="entry name" value="Sc_DH/Rdtase_CS"/>
</dbReference>
<evidence type="ECO:0000256" key="1">
    <source>
        <dbReference type="ARBA" id="ARBA00006484"/>
    </source>
</evidence>
<sequence length="252" mass="27850">MDNYVFITGATSGFGEACARKFSSEGYNLIITGRREQRLTQLQDELRKDGTNIISLCFDVRNLSEVEQAVSSLPEEVKNKISILINNAGLAVGREPIDQGNIDDWERMIDTNIKGLLYVSKSIIPFLKNNQKGHIFNIGSIAGKEVYPMGNVYCGTKHAVDALSRAMRIDLVDYNIKVTNIAPGAAETEFSLVRFKGDQHKADATYDGFEPLVAADIADTIYFVATRPQHVTINDLTIMPTAQASATVFHKE</sequence>
<dbReference type="PRINTS" id="PR00080">
    <property type="entry name" value="SDRFAMILY"/>
</dbReference>
<dbReference type="Gene3D" id="3.40.50.720">
    <property type="entry name" value="NAD(P)-binding Rossmann-like Domain"/>
    <property type="match status" value="1"/>
</dbReference>
<dbReference type="SUPFAM" id="SSF51735">
    <property type="entry name" value="NAD(P)-binding Rossmann-fold domains"/>
    <property type="match status" value="1"/>
</dbReference>
<dbReference type="Pfam" id="PF00106">
    <property type="entry name" value="adh_short"/>
    <property type="match status" value="1"/>
</dbReference>
<evidence type="ECO:0000313" key="4">
    <source>
        <dbReference type="EMBL" id="MBC9811000.1"/>
    </source>
</evidence>
<dbReference type="FunFam" id="3.40.50.720:FF:000047">
    <property type="entry name" value="NADP-dependent L-serine/L-allo-threonine dehydrogenase"/>
    <property type="match status" value="1"/>
</dbReference>
<reference evidence="4" key="1">
    <citation type="submission" date="2020-09" db="EMBL/GenBank/DDBJ databases">
        <title>Taishania pollutisoli gen. nov., sp. nov., Isolated from Tetrabromobisphenol A-Contaminated Soil.</title>
        <authorList>
            <person name="Chen Q."/>
        </authorList>
    </citation>
    <scope>NUCLEOTIDE SEQUENCE</scope>
    <source>
        <strain evidence="4">CZZ-1</strain>
    </source>
</reference>
<comment type="caution">
    <text evidence="4">The sequence shown here is derived from an EMBL/GenBank/DDBJ whole genome shotgun (WGS) entry which is preliminary data.</text>
</comment>
<dbReference type="PROSITE" id="PS00061">
    <property type="entry name" value="ADH_SHORT"/>
    <property type="match status" value="1"/>
</dbReference>
<dbReference type="PANTHER" id="PTHR42901:SF1">
    <property type="entry name" value="ALCOHOL DEHYDROGENASE"/>
    <property type="match status" value="1"/>
</dbReference>
<dbReference type="PRINTS" id="PR00081">
    <property type="entry name" value="GDHRDH"/>
</dbReference>
<dbReference type="EMBL" id="JACVEL010000001">
    <property type="protein sequence ID" value="MBC9811000.1"/>
    <property type="molecule type" value="Genomic_DNA"/>
</dbReference>
<organism evidence="4 5">
    <name type="scientific">Taishania pollutisoli</name>
    <dbReference type="NCBI Taxonomy" id="2766479"/>
    <lineage>
        <taxon>Bacteria</taxon>
        <taxon>Pseudomonadati</taxon>
        <taxon>Bacteroidota</taxon>
        <taxon>Flavobacteriia</taxon>
        <taxon>Flavobacteriales</taxon>
        <taxon>Crocinitomicaceae</taxon>
        <taxon>Taishania</taxon>
    </lineage>
</organism>
<keyword evidence="5" id="KW-1185">Reference proteome</keyword>
<dbReference type="PANTHER" id="PTHR42901">
    <property type="entry name" value="ALCOHOL DEHYDROGENASE"/>
    <property type="match status" value="1"/>
</dbReference>
<dbReference type="AlphaFoldDB" id="A0A8J6PD35"/>
<evidence type="ECO:0000256" key="2">
    <source>
        <dbReference type="ARBA" id="ARBA00023002"/>
    </source>
</evidence>
<dbReference type="GO" id="GO:0016616">
    <property type="term" value="F:oxidoreductase activity, acting on the CH-OH group of donors, NAD or NADP as acceptor"/>
    <property type="evidence" value="ECO:0007669"/>
    <property type="project" value="UniProtKB-ARBA"/>
</dbReference>
<proteinExistence type="inferred from homology"/>
<evidence type="ECO:0000256" key="3">
    <source>
        <dbReference type="RuleBase" id="RU000363"/>
    </source>
</evidence>
<gene>
    <name evidence="4" type="ORF">H9Y05_00785</name>
</gene>